<organism evidence="1">
    <name type="scientific">marine sediment metagenome</name>
    <dbReference type="NCBI Taxonomy" id="412755"/>
    <lineage>
        <taxon>unclassified sequences</taxon>
        <taxon>metagenomes</taxon>
        <taxon>ecological metagenomes</taxon>
    </lineage>
</organism>
<evidence type="ECO:0000313" key="1">
    <source>
        <dbReference type="EMBL" id="GAI63691.1"/>
    </source>
</evidence>
<protein>
    <submittedName>
        <fullName evidence="1">Uncharacterized protein</fullName>
    </submittedName>
</protein>
<accession>X1R9J4</accession>
<reference evidence="1" key="1">
    <citation type="journal article" date="2014" name="Front. Microbiol.">
        <title>High frequency of phylogenetically diverse reductive dehalogenase-homologous genes in deep subseafloor sedimentary metagenomes.</title>
        <authorList>
            <person name="Kawai M."/>
            <person name="Futagami T."/>
            <person name="Toyoda A."/>
            <person name="Takaki Y."/>
            <person name="Nishi S."/>
            <person name="Hori S."/>
            <person name="Arai W."/>
            <person name="Tsubouchi T."/>
            <person name="Morono Y."/>
            <person name="Uchiyama I."/>
            <person name="Ito T."/>
            <person name="Fujiyama A."/>
            <person name="Inagaki F."/>
            <person name="Takami H."/>
        </authorList>
    </citation>
    <scope>NUCLEOTIDE SEQUENCE</scope>
    <source>
        <strain evidence="1">Expedition CK06-06</strain>
    </source>
</reference>
<proteinExistence type="predicted"/>
<dbReference type="EMBL" id="BARW01000382">
    <property type="protein sequence ID" value="GAI63691.1"/>
    <property type="molecule type" value="Genomic_DNA"/>
</dbReference>
<gene>
    <name evidence="1" type="ORF">S12H4_01787</name>
</gene>
<comment type="caution">
    <text evidence="1">The sequence shown here is derived from an EMBL/GenBank/DDBJ whole genome shotgun (WGS) entry which is preliminary data.</text>
</comment>
<sequence length="37" mass="4213">EFCDKCRLGCAIASSLPTTWKTLYAKYIQGYLKGNLR</sequence>
<dbReference type="AlphaFoldDB" id="X1R9J4"/>
<name>X1R9J4_9ZZZZ</name>
<feature type="non-terminal residue" evidence="1">
    <location>
        <position position="1"/>
    </location>
</feature>